<comment type="catalytic activity">
    <reaction evidence="12 14">
        <text>riboflavin + ATP = FMN + ADP + H(+)</text>
        <dbReference type="Rhea" id="RHEA:14357"/>
        <dbReference type="ChEBI" id="CHEBI:15378"/>
        <dbReference type="ChEBI" id="CHEBI:30616"/>
        <dbReference type="ChEBI" id="CHEBI:57986"/>
        <dbReference type="ChEBI" id="CHEBI:58210"/>
        <dbReference type="ChEBI" id="CHEBI:456216"/>
        <dbReference type="EC" id="2.7.1.26"/>
    </reaction>
</comment>
<dbReference type="InterPro" id="IPR015864">
    <property type="entry name" value="FAD_synthase"/>
</dbReference>
<gene>
    <name evidence="17" type="ORF">BKP35_15820</name>
</gene>
<feature type="domain" description="Riboflavin kinase" evidence="16">
    <location>
        <begin position="185"/>
        <end position="311"/>
    </location>
</feature>
<dbReference type="NCBIfam" id="NF004161">
    <property type="entry name" value="PRK05627.1-4"/>
    <property type="match status" value="1"/>
</dbReference>
<dbReference type="CDD" id="cd02064">
    <property type="entry name" value="FAD_synthetase_N"/>
    <property type="match status" value="1"/>
</dbReference>
<dbReference type="Proteomes" id="UP000180098">
    <property type="component" value="Unassembled WGS sequence"/>
</dbReference>
<dbReference type="PIRSF" id="PIRSF004491">
    <property type="entry name" value="FAD_Synth"/>
    <property type="match status" value="1"/>
</dbReference>
<evidence type="ECO:0000256" key="10">
    <source>
        <dbReference type="ARBA" id="ARBA00022840"/>
    </source>
</evidence>
<dbReference type="SMART" id="SM00904">
    <property type="entry name" value="Flavokinase"/>
    <property type="match status" value="1"/>
</dbReference>
<evidence type="ECO:0000256" key="1">
    <source>
        <dbReference type="ARBA" id="ARBA00004726"/>
    </source>
</evidence>
<dbReference type="UniPathway" id="UPA00276">
    <property type="reaction ID" value="UER00406"/>
</dbReference>
<dbReference type="Gene3D" id="3.40.50.620">
    <property type="entry name" value="HUPs"/>
    <property type="match status" value="1"/>
</dbReference>
<evidence type="ECO:0000256" key="14">
    <source>
        <dbReference type="PIRNR" id="PIRNR004491"/>
    </source>
</evidence>
<keyword evidence="6 14" id="KW-0548">Nucleotidyltransferase</keyword>
<sequence>MKTIMLSHPHQLKKETIKPTVIALGFFDGVHLGHEKVILTAKKLAKEKQMQCAVMTFNPHPKEVLRTRKEKMNYLSPLPEKIKLIEQLDVDVLYIVDFSLPFANLTPQQFVDDYLIGLNVKHVVAGFDYSYGKLGKGTMETLPFHSRNEFTQTTISKVEKSLEKISSTHIRNLLAAGEVSQIREFLGRYYEVVGEVVHGEKRGREIGFPTANIKSEGFLLPKEGVYATLVKINDRTYEGVCNIGYKPTFHGEGSAALAVEIHLFNFADNIYGESVTVQWIERIRSEKKFSSIEQLIEQIQKDKQEAQQILNKLNLCSCNL</sequence>
<keyword evidence="8 14" id="KW-0418">Kinase</keyword>
<comment type="caution">
    <text evidence="17">The sequence shown here is derived from an EMBL/GenBank/DDBJ whole genome shotgun (WGS) entry which is preliminary data.</text>
</comment>
<dbReference type="PANTHER" id="PTHR22749">
    <property type="entry name" value="RIBOFLAVIN KINASE/FMN ADENYLYLTRANSFERASE"/>
    <property type="match status" value="1"/>
</dbReference>
<dbReference type="PANTHER" id="PTHR22749:SF6">
    <property type="entry name" value="RIBOFLAVIN KINASE"/>
    <property type="match status" value="1"/>
</dbReference>
<dbReference type="NCBIfam" id="NF004160">
    <property type="entry name" value="PRK05627.1-3"/>
    <property type="match status" value="1"/>
</dbReference>
<dbReference type="EMBL" id="MLQQ01000042">
    <property type="protein sequence ID" value="OIJ09949.1"/>
    <property type="molecule type" value="Genomic_DNA"/>
</dbReference>
<keyword evidence="15" id="KW-0175">Coiled coil</keyword>
<keyword evidence="11" id="KW-0511">Multifunctional enzyme</keyword>
<dbReference type="FunFam" id="2.40.30.30:FF:000004">
    <property type="entry name" value="Riboflavin biosynthesis protein"/>
    <property type="match status" value="1"/>
</dbReference>
<dbReference type="GO" id="GO:0006747">
    <property type="term" value="P:FAD biosynthetic process"/>
    <property type="evidence" value="ECO:0007669"/>
    <property type="project" value="UniProtKB-UniRule"/>
</dbReference>
<dbReference type="Pfam" id="PF06574">
    <property type="entry name" value="FAD_syn"/>
    <property type="match status" value="1"/>
</dbReference>
<dbReference type="NCBIfam" id="NF004162">
    <property type="entry name" value="PRK05627.1-5"/>
    <property type="match status" value="1"/>
</dbReference>
<comment type="similarity">
    <text evidence="14">Belongs to the ribF family.</text>
</comment>
<accession>A0A1S2LBS0</accession>
<evidence type="ECO:0000256" key="4">
    <source>
        <dbReference type="ARBA" id="ARBA00022643"/>
    </source>
</evidence>
<evidence type="ECO:0000256" key="6">
    <source>
        <dbReference type="ARBA" id="ARBA00022695"/>
    </source>
</evidence>
<comment type="pathway">
    <text evidence="2 14">Cofactor biosynthesis; FMN biosynthesis; FMN from riboflavin (ATP route): step 1/1.</text>
</comment>
<dbReference type="InterPro" id="IPR015865">
    <property type="entry name" value="Riboflavin_kinase_bac/euk"/>
</dbReference>
<dbReference type="EC" id="2.7.1.26" evidence="14"/>
<evidence type="ECO:0000313" key="17">
    <source>
        <dbReference type="EMBL" id="OIJ09949.1"/>
    </source>
</evidence>
<evidence type="ECO:0000256" key="9">
    <source>
        <dbReference type="ARBA" id="ARBA00022827"/>
    </source>
</evidence>
<evidence type="ECO:0000256" key="11">
    <source>
        <dbReference type="ARBA" id="ARBA00023268"/>
    </source>
</evidence>
<dbReference type="SUPFAM" id="SSF82114">
    <property type="entry name" value="Riboflavin kinase-like"/>
    <property type="match status" value="1"/>
</dbReference>
<keyword evidence="10 14" id="KW-0067">ATP-binding</keyword>
<dbReference type="GO" id="GO:0009231">
    <property type="term" value="P:riboflavin biosynthetic process"/>
    <property type="evidence" value="ECO:0007669"/>
    <property type="project" value="InterPro"/>
</dbReference>
<evidence type="ECO:0000256" key="5">
    <source>
        <dbReference type="ARBA" id="ARBA00022679"/>
    </source>
</evidence>
<dbReference type="UniPathway" id="UPA00277">
    <property type="reaction ID" value="UER00407"/>
</dbReference>
<comment type="pathway">
    <text evidence="1 14">Cofactor biosynthesis; FAD biosynthesis; FAD from FMN: step 1/1.</text>
</comment>
<protein>
    <recommendedName>
        <fullName evidence="14">Riboflavin biosynthesis protein</fullName>
    </recommendedName>
    <domain>
        <recommendedName>
            <fullName evidence="14">Riboflavin kinase</fullName>
            <ecNumber evidence="14">2.7.1.26</ecNumber>
        </recommendedName>
        <alternativeName>
            <fullName evidence="14">Flavokinase</fullName>
        </alternativeName>
    </domain>
    <domain>
        <recommendedName>
            <fullName evidence="14">FMN adenylyltransferase</fullName>
            <ecNumber evidence="14">2.7.7.2</ecNumber>
        </recommendedName>
        <alternativeName>
            <fullName evidence="14">FAD pyrophosphorylase</fullName>
        </alternativeName>
        <alternativeName>
            <fullName evidence="14">FAD synthase</fullName>
        </alternativeName>
    </domain>
</protein>
<dbReference type="SUPFAM" id="SSF52374">
    <property type="entry name" value="Nucleotidylyl transferase"/>
    <property type="match status" value="1"/>
</dbReference>
<organism evidence="17 18">
    <name type="scientific">Anaerobacillus arseniciselenatis</name>
    <dbReference type="NCBI Taxonomy" id="85682"/>
    <lineage>
        <taxon>Bacteria</taxon>
        <taxon>Bacillati</taxon>
        <taxon>Bacillota</taxon>
        <taxon>Bacilli</taxon>
        <taxon>Bacillales</taxon>
        <taxon>Bacillaceae</taxon>
        <taxon>Anaerobacillus</taxon>
    </lineage>
</organism>
<evidence type="ECO:0000256" key="12">
    <source>
        <dbReference type="ARBA" id="ARBA00047880"/>
    </source>
</evidence>
<keyword evidence="5 14" id="KW-0808">Transferase</keyword>
<reference evidence="17 18" key="1">
    <citation type="submission" date="2016-10" db="EMBL/GenBank/DDBJ databases">
        <title>Draft genome sequences of four alkaliphilic bacteria belonging to the Anaerobacillus genus.</title>
        <authorList>
            <person name="Bassil N.M."/>
            <person name="Lloyd J.R."/>
        </authorList>
    </citation>
    <scope>NUCLEOTIDE SEQUENCE [LARGE SCALE GENOMIC DNA]</scope>
    <source>
        <strain evidence="17 18">DSM 15340</strain>
    </source>
</reference>
<evidence type="ECO:0000256" key="8">
    <source>
        <dbReference type="ARBA" id="ARBA00022777"/>
    </source>
</evidence>
<dbReference type="FunFam" id="3.40.50.620:FF:000021">
    <property type="entry name" value="Riboflavin biosynthesis protein"/>
    <property type="match status" value="1"/>
</dbReference>
<dbReference type="InterPro" id="IPR023465">
    <property type="entry name" value="Riboflavin_kinase_dom_sf"/>
</dbReference>
<comment type="catalytic activity">
    <reaction evidence="13 14">
        <text>FMN + ATP + H(+) = FAD + diphosphate</text>
        <dbReference type="Rhea" id="RHEA:17237"/>
        <dbReference type="ChEBI" id="CHEBI:15378"/>
        <dbReference type="ChEBI" id="CHEBI:30616"/>
        <dbReference type="ChEBI" id="CHEBI:33019"/>
        <dbReference type="ChEBI" id="CHEBI:57692"/>
        <dbReference type="ChEBI" id="CHEBI:58210"/>
        <dbReference type="EC" id="2.7.7.2"/>
    </reaction>
</comment>
<evidence type="ECO:0000256" key="7">
    <source>
        <dbReference type="ARBA" id="ARBA00022741"/>
    </source>
</evidence>
<proteinExistence type="inferred from homology"/>
<keyword evidence="3 14" id="KW-0285">Flavoprotein</keyword>
<evidence type="ECO:0000256" key="3">
    <source>
        <dbReference type="ARBA" id="ARBA00022630"/>
    </source>
</evidence>
<evidence type="ECO:0000259" key="16">
    <source>
        <dbReference type="SMART" id="SM00904"/>
    </source>
</evidence>
<dbReference type="GO" id="GO:0008531">
    <property type="term" value="F:riboflavin kinase activity"/>
    <property type="evidence" value="ECO:0007669"/>
    <property type="project" value="UniProtKB-UniRule"/>
</dbReference>
<evidence type="ECO:0000256" key="13">
    <source>
        <dbReference type="ARBA" id="ARBA00049494"/>
    </source>
</evidence>
<keyword evidence="9 14" id="KW-0274">FAD</keyword>
<dbReference type="InterPro" id="IPR023468">
    <property type="entry name" value="Riboflavin_kinase"/>
</dbReference>
<dbReference type="InterPro" id="IPR014729">
    <property type="entry name" value="Rossmann-like_a/b/a_fold"/>
</dbReference>
<name>A0A1S2LBS0_9BACI</name>
<dbReference type="EC" id="2.7.7.2" evidence="14"/>
<dbReference type="AlphaFoldDB" id="A0A1S2LBS0"/>
<evidence type="ECO:0000256" key="15">
    <source>
        <dbReference type="SAM" id="Coils"/>
    </source>
</evidence>
<dbReference type="NCBIfam" id="TIGR00083">
    <property type="entry name" value="ribF"/>
    <property type="match status" value="1"/>
</dbReference>
<dbReference type="GO" id="GO:0009398">
    <property type="term" value="P:FMN biosynthetic process"/>
    <property type="evidence" value="ECO:0007669"/>
    <property type="project" value="UniProtKB-UniRule"/>
</dbReference>
<keyword evidence="18" id="KW-1185">Reference proteome</keyword>
<dbReference type="InterPro" id="IPR002606">
    <property type="entry name" value="Riboflavin_kinase_bac"/>
</dbReference>
<feature type="coiled-coil region" evidence="15">
    <location>
        <begin position="289"/>
        <end position="316"/>
    </location>
</feature>
<dbReference type="GO" id="GO:0005524">
    <property type="term" value="F:ATP binding"/>
    <property type="evidence" value="ECO:0007669"/>
    <property type="project" value="UniProtKB-UniRule"/>
</dbReference>
<keyword evidence="4 14" id="KW-0288">FMN</keyword>
<dbReference type="RefSeq" id="WP_071314336.1">
    <property type="nucleotide sequence ID" value="NZ_MLQQ01000042.1"/>
</dbReference>
<dbReference type="Gene3D" id="2.40.30.30">
    <property type="entry name" value="Riboflavin kinase-like"/>
    <property type="match status" value="1"/>
</dbReference>
<dbReference type="Pfam" id="PF01687">
    <property type="entry name" value="Flavokinase"/>
    <property type="match status" value="1"/>
</dbReference>
<evidence type="ECO:0000256" key="2">
    <source>
        <dbReference type="ARBA" id="ARBA00005201"/>
    </source>
</evidence>
<evidence type="ECO:0000313" key="18">
    <source>
        <dbReference type="Proteomes" id="UP000180098"/>
    </source>
</evidence>
<dbReference type="GO" id="GO:0003919">
    <property type="term" value="F:FMN adenylyltransferase activity"/>
    <property type="evidence" value="ECO:0007669"/>
    <property type="project" value="UniProtKB-UniRule"/>
</dbReference>
<keyword evidence="7 14" id="KW-0547">Nucleotide-binding</keyword>
<dbReference type="OrthoDB" id="9803667at2"/>